<organism evidence="1 5">
    <name type="scientific">Didymodactylos carnosus</name>
    <dbReference type="NCBI Taxonomy" id="1234261"/>
    <lineage>
        <taxon>Eukaryota</taxon>
        <taxon>Metazoa</taxon>
        <taxon>Spiralia</taxon>
        <taxon>Gnathifera</taxon>
        <taxon>Rotifera</taxon>
        <taxon>Eurotatoria</taxon>
        <taxon>Bdelloidea</taxon>
        <taxon>Philodinida</taxon>
        <taxon>Philodinidae</taxon>
        <taxon>Didymodactylos</taxon>
    </lineage>
</organism>
<comment type="caution">
    <text evidence="1">The sequence shown here is derived from an EMBL/GenBank/DDBJ whole genome shotgun (WGS) entry which is preliminary data.</text>
</comment>
<evidence type="ECO:0000313" key="4">
    <source>
        <dbReference type="EMBL" id="CAF3984764.1"/>
    </source>
</evidence>
<dbReference type="GO" id="GO:1990130">
    <property type="term" value="C:GATOR1 complex"/>
    <property type="evidence" value="ECO:0007669"/>
    <property type="project" value="TreeGrafter"/>
</dbReference>
<dbReference type="GO" id="GO:0010508">
    <property type="term" value="P:positive regulation of autophagy"/>
    <property type="evidence" value="ECO:0007669"/>
    <property type="project" value="TreeGrafter"/>
</dbReference>
<evidence type="ECO:0000313" key="1">
    <source>
        <dbReference type="EMBL" id="CAF0752457.1"/>
    </source>
</evidence>
<evidence type="ECO:0000313" key="3">
    <source>
        <dbReference type="EMBL" id="CAF3532315.1"/>
    </source>
</evidence>
<dbReference type="EMBL" id="CAJNOK010012889">
    <property type="protein sequence ID" value="CAF1173510.1"/>
    <property type="molecule type" value="Genomic_DNA"/>
</dbReference>
<dbReference type="GO" id="GO:0034198">
    <property type="term" value="P:cellular response to amino acid starvation"/>
    <property type="evidence" value="ECO:0007669"/>
    <property type="project" value="TreeGrafter"/>
</dbReference>
<dbReference type="PANTHER" id="PTHR13153:SF5">
    <property type="entry name" value="GATOR COMPLEX PROTEIN NPRL3"/>
    <property type="match status" value="1"/>
</dbReference>
<dbReference type="Proteomes" id="UP000663829">
    <property type="component" value="Unassembled WGS sequence"/>
</dbReference>
<dbReference type="EMBL" id="CAJNOQ010000078">
    <property type="protein sequence ID" value="CAF0752457.1"/>
    <property type="molecule type" value="Genomic_DNA"/>
</dbReference>
<evidence type="ECO:0000313" key="5">
    <source>
        <dbReference type="Proteomes" id="UP000663829"/>
    </source>
</evidence>
<keyword evidence="5" id="KW-1185">Reference proteome</keyword>
<gene>
    <name evidence="1" type="ORF">GPM918_LOCUS916</name>
    <name evidence="2" type="ORF">OVA965_LOCUS22694</name>
    <name evidence="3" type="ORF">SRO942_LOCUS916</name>
    <name evidence="4" type="ORF">TMI583_LOCUS23408</name>
</gene>
<reference evidence="1" key="1">
    <citation type="submission" date="2021-02" db="EMBL/GenBank/DDBJ databases">
        <authorList>
            <person name="Nowell W R."/>
        </authorList>
    </citation>
    <scope>NUCLEOTIDE SEQUENCE</scope>
</reference>
<dbReference type="GO" id="GO:1904262">
    <property type="term" value="P:negative regulation of TORC1 signaling"/>
    <property type="evidence" value="ECO:0007669"/>
    <property type="project" value="TreeGrafter"/>
</dbReference>
<dbReference type="Proteomes" id="UP000682733">
    <property type="component" value="Unassembled WGS sequence"/>
</dbReference>
<dbReference type="AlphaFoldDB" id="A0A813PLA2"/>
<dbReference type="OrthoDB" id="18648at2759"/>
<accession>A0A813PLA2</accession>
<name>A0A813PLA2_9BILA</name>
<dbReference type="InterPro" id="IPR005365">
    <property type="entry name" value="Npr3"/>
</dbReference>
<sequence>MATSNGWPTSYLTGVASTNDDLHPAHDYVESVTKIPSSAFEKDLIAILLVAEGASEKNKLLFKYEDQTDDKEKGTLHLIIHMEFDPPNISDTDSARRTFRSFQSDTIAALTDPGYNFYGSNFEVQVDDVYFVGHTLAAPDVEKENHLKSFGVYFALRAITKPSVLLSYQTLSKCIGTAIRWEEQRVKYLTQEYNAMSACLQPTLHEHQGNK</sequence>
<dbReference type="GO" id="GO:0038202">
    <property type="term" value="P:TORC1 signaling"/>
    <property type="evidence" value="ECO:0007669"/>
    <property type="project" value="TreeGrafter"/>
</dbReference>
<dbReference type="Proteomes" id="UP000681722">
    <property type="component" value="Unassembled WGS sequence"/>
</dbReference>
<dbReference type="Proteomes" id="UP000677228">
    <property type="component" value="Unassembled WGS sequence"/>
</dbReference>
<dbReference type="EMBL" id="CAJOBA010034413">
    <property type="protein sequence ID" value="CAF3984764.1"/>
    <property type="molecule type" value="Genomic_DNA"/>
</dbReference>
<dbReference type="PANTHER" id="PTHR13153">
    <property type="entry name" value="CGTHBA PROTEIN -14 GENE PROTEIN"/>
    <property type="match status" value="1"/>
</dbReference>
<proteinExistence type="predicted"/>
<protein>
    <submittedName>
        <fullName evidence="1">Uncharacterized protein</fullName>
    </submittedName>
</protein>
<dbReference type="EMBL" id="CAJOBC010000078">
    <property type="protein sequence ID" value="CAF3532315.1"/>
    <property type="molecule type" value="Genomic_DNA"/>
</dbReference>
<evidence type="ECO:0000313" key="2">
    <source>
        <dbReference type="EMBL" id="CAF1173510.1"/>
    </source>
</evidence>